<gene>
    <name evidence="2" type="ORF">MAR_032340</name>
</gene>
<dbReference type="PANTHER" id="PTHR13447:SF2">
    <property type="entry name" value="SMALL RIBOSOMAL SUBUNIT PROTEIN BS1M"/>
    <property type="match status" value="1"/>
</dbReference>
<reference evidence="2" key="1">
    <citation type="submission" date="2022-11" db="EMBL/GenBank/DDBJ databases">
        <title>Centuries of genome instability and evolution in soft-shell clam transmissible cancer (bioRxiv).</title>
        <authorList>
            <person name="Hart S.F.M."/>
            <person name="Yonemitsu M.A."/>
            <person name="Giersch R.M."/>
            <person name="Beal B.F."/>
            <person name="Arriagada G."/>
            <person name="Davis B.W."/>
            <person name="Ostrander E.A."/>
            <person name="Goff S.P."/>
            <person name="Metzger M.J."/>
        </authorList>
    </citation>
    <scope>NUCLEOTIDE SEQUENCE</scope>
    <source>
        <strain evidence="2">MELC-2E11</strain>
        <tissue evidence="2">Siphon/mantle</tissue>
    </source>
</reference>
<evidence type="ECO:0000313" key="2">
    <source>
        <dbReference type="EMBL" id="WAR17746.1"/>
    </source>
</evidence>
<name>A0ABY7F9S5_MYAAR</name>
<evidence type="ECO:0000313" key="3">
    <source>
        <dbReference type="Proteomes" id="UP001164746"/>
    </source>
</evidence>
<dbReference type="Pfam" id="PF10246">
    <property type="entry name" value="MRP-S35"/>
    <property type="match status" value="1"/>
</dbReference>
<feature type="non-terminal residue" evidence="2">
    <location>
        <position position="135"/>
    </location>
</feature>
<sequence length="135" mass="15511">YLDTGRPFTDNVSEHETTIQEETKKSESFASLFRNSRLVQLGDLHRKILAGRIFQVINDDLYIDFGGKFMCVCNRPAYQPEKYTKGVRVRLFLNSFEMASSFMGSKKAVTLLEADCVLLGIFSPDSREERRQKSE</sequence>
<organism evidence="2 3">
    <name type="scientific">Mya arenaria</name>
    <name type="common">Soft-shell clam</name>
    <dbReference type="NCBI Taxonomy" id="6604"/>
    <lineage>
        <taxon>Eukaryota</taxon>
        <taxon>Metazoa</taxon>
        <taxon>Spiralia</taxon>
        <taxon>Lophotrochozoa</taxon>
        <taxon>Mollusca</taxon>
        <taxon>Bivalvia</taxon>
        <taxon>Autobranchia</taxon>
        <taxon>Heteroconchia</taxon>
        <taxon>Euheterodonta</taxon>
        <taxon>Imparidentia</taxon>
        <taxon>Neoheterodontei</taxon>
        <taxon>Myida</taxon>
        <taxon>Myoidea</taxon>
        <taxon>Myidae</taxon>
        <taxon>Mya</taxon>
    </lineage>
</organism>
<dbReference type="PANTHER" id="PTHR13447">
    <property type="entry name" value="MITOCHONDRIAL 28S RIBOSOMAL PROTEIN S28"/>
    <property type="match status" value="1"/>
</dbReference>
<feature type="region of interest" description="Disordered" evidence="1">
    <location>
        <begin position="1"/>
        <end position="20"/>
    </location>
</feature>
<dbReference type="InterPro" id="IPR019375">
    <property type="entry name" value="Ribosomal_bS1m"/>
</dbReference>
<dbReference type="EMBL" id="CP111021">
    <property type="protein sequence ID" value="WAR17746.1"/>
    <property type="molecule type" value="Genomic_DNA"/>
</dbReference>
<feature type="non-terminal residue" evidence="2">
    <location>
        <position position="1"/>
    </location>
</feature>
<keyword evidence="3" id="KW-1185">Reference proteome</keyword>
<dbReference type="Proteomes" id="UP001164746">
    <property type="component" value="Chromosome 10"/>
</dbReference>
<proteinExistence type="predicted"/>
<protein>
    <submittedName>
        <fullName evidence="2">RT28-like protein</fullName>
    </submittedName>
</protein>
<evidence type="ECO:0000256" key="1">
    <source>
        <dbReference type="SAM" id="MobiDB-lite"/>
    </source>
</evidence>
<accession>A0ABY7F9S5</accession>